<dbReference type="PANTHER" id="PTHR37540">
    <property type="entry name" value="TRANSCRIPTION FACTOR (ACR-2), PUTATIVE-RELATED-RELATED"/>
    <property type="match status" value="1"/>
</dbReference>
<gene>
    <name evidence="2" type="ORF">G647_06675</name>
</gene>
<feature type="compositionally biased region" description="Low complexity" evidence="1">
    <location>
        <begin position="71"/>
        <end position="87"/>
    </location>
</feature>
<dbReference type="RefSeq" id="XP_008729216.1">
    <property type="nucleotide sequence ID" value="XM_008730994.1"/>
</dbReference>
<evidence type="ECO:0000313" key="3">
    <source>
        <dbReference type="Proteomes" id="UP000030678"/>
    </source>
</evidence>
<dbReference type="Proteomes" id="UP000030678">
    <property type="component" value="Unassembled WGS sequence"/>
</dbReference>
<name>V9D6Q9_9EURO</name>
<dbReference type="AlphaFoldDB" id="V9D6Q9"/>
<dbReference type="EMBL" id="KB822706">
    <property type="protein sequence ID" value="ETI22599.1"/>
    <property type="molecule type" value="Genomic_DNA"/>
</dbReference>
<dbReference type="OrthoDB" id="4134592at2759"/>
<sequence>MPAATYRGPFHFVNKNGSNLTRRDSEEAFRISSHVTNKYYQWAKRTRTNQQVRSAQRQPRTHHVRKRLCASEGNPSESSSPLSVFSIESHEEPSTDESQSKTMCWQLGSGTSTIARRSASPLGSPEPPSQLFAVGEIDEQYVRPELWPDYLPRTSTPTLPQQFDFSAPDWAACPHFQKEALQFYRSYFLSYSYAGVRQSSLRQLIDTAWHKRATDLVTDKKSLHGWFASVLTMKAVYLQPEAFSILYPMALRHQNTSLRLLRKHIREEQGPSESLLLCIWCISTTAFFYGDTQPNLAHAPALWDAVDRLGGVDALDLDIRALVVLMDNGHSRFTLTRPHLHYSRFDPGAFEDQPELAQYGYLLSGMQSLYRKWDEAYLLPDDALSEDLHSYIMAHREFMAAHALASRLSFQKKQDAADAVFYWLHRRRATLSSWTMSLYCDIVETISPQTRLSRCIRRQLQACVCLAVSYAMSFVYGFTLPLKLWLLYIPIQNLRPQLEILLRDMGKRGTVPSIASSTPITSNASALPPLAISHHETLLFLFFVGACAEEVSDEAGKRPELLVDRRWHSTRFCEMTKILGLRTWKETRRVLQRFLYGDGVVLDRFVEGLFELRNSLADTVVVLGAE</sequence>
<dbReference type="PANTHER" id="PTHR37540:SF5">
    <property type="entry name" value="TRANSCRIPTION FACTOR DOMAIN-CONTAINING PROTEIN"/>
    <property type="match status" value="1"/>
</dbReference>
<feature type="region of interest" description="Disordered" evidence="1">
    <location>
        <begin position="47"/>
        <end position="101"/>
    </location>
</feature>
<evidence type="ECO:0000313" key="2">
    <source>
        <dbReference type="EMBL" id="ETI22599.1"/>
    </source>
</evidence>
<dbReference type="GeneID" id="19985168"/>
<proteinExistence type="predicted"/>
<feature type="compositionally biased region" description="Polar residues" evidence="1">
    <location>
        <begin position="48"/>
        <end position="58"/>
    </location>
</feature>
<organism evidence="2 3">
    <name type="scientific">Cladophialophora carrionii CBS 160.54</name>
    <dbReference type="NCBI Taxonomy" id="1279043"/>
    <lineage>
        <taxon>Eukaryota</taxon>
        <taxon>Fungi</taxon>
        <taxon>Dikarya</taxon>
        <taxon>Ascomycota</taxon>
        <taxon>Pezizomycotina</taxon>
        <taxon>Eurotiomycetes</taxon>
        <taxon>Chaetothyriomycetidae</taxon>
        <taxon>Chaetothyriales</taxon>
        <taxon>Herpotrichiellaceae</taxon>
        <taxon>Cladophialophora</taxon>
    </lineage>
</organism>
<dbReference type="VEuPathDB" id="FungiDB:G647_06675"/>
<accession>V9D6Q9</accession>
<evidence type="ECO:0008006" key="4">
    <source>
        <dbReference type="Google" id="ProtNLM"/>
    </source>
</evidence>
<evidence type="ECO:0000256" key="1">
    <source>
        <dbReference type="SAM" id="MobiDB-lite"/>
    </source>
</evidence>
<protein>
    <recommendedName>
        <fullName evidence="4">Transcription factor domain-containing protein</fullName>
    </recommendedName>
</protein>
<reference evidence="2 3" key="1">
    <citation type="submission" date="2013-03" db="EMBL/GenBank/DDBJ databases">
        <title>The Genome Sequence of Cladophialophora carrionii CBS 160.54.</title>
        <authorList>
            <consortium name="The Broad Institute Genomics Platform"/>
            <person name="Cuomo C."/>
            <person name="de Hoog S."/>
            <person name="Gorbushina A."/>
            <person name="Walker B."/>
            <person name="Young S.K."/>
            <person name="Zeng Q."/>
            <person name="Gargeya S."/>
            <person name="Fitzgerald M."/>
            <person name="Haas B."/>
            <person name="Abouelleil A."/>
            <person name="Allen A.W."/>
            <person name="Alvarado L."/>
            <person name="Arachchi H.M."/>
            <person name="Berlin A.M."/>
            <person name="Chapman S.B."/>
            <person name="Gainer-Dewar J."/>
            <person name="Goldberg J."/>
            <person name="Griggs A."/>
            <person name="Gujja S."/>
            <person name="Hansen M."/>
            <person name="Howarth C."/>
            <person name="Imamovic A."/>
            <person name="Ireland A."/>
            <person name="Larimer J."/>
            <person name="McCowan C."/>
            <person name="Murphy C."/>
            <person name="Pearson M."/>
            <person name="Poon T.W."/>
            <person name="Priest M."/>
            <person name="Roberts A."/>
            <person name="Saif S."/>
            <person name="Shea T."/>
            <person name="Sisk P."/>
            <person name="Sykes S."/>
            <person name="Wortman J."/>
            <person name="Nusbaum C."/>
            <person name="Birren B."/>
        </authorList>
    </citation>
    <scope>NUCLEOTIDE SEQUENCE [LARGE SCALE GENOMIC DNA]</scope>
    <source>
        <strain evidence="2 3">CBS 160.54</strain>
    </source>
</reference>
<feature type="compositionally biased region" description="Basic residues" evidence="1">
    <location>
        <begin position="59"/>
        <end position="68"/>
    </location>
</feature>
<dbReference type="HOGENOM" id="CLU_030039_0_0_1"/>